<dbReference type="Proteomes" id="UP000694547">
    <property type="component" value="Chromosome 12"/>
</dbReference>
<keyword evidence="5 11" id="KW-1133">Transmembrane helix</keyword>
<evidence type="ECO:0000256" key="9">
    <source>
        <dbReference type="ARBA" id="ARBA00023180"/>
    </source>
</evidence>
<dbReference type="PROSITE" id="PS50835">
    <property type="entry name" value="IG_LIKE"/>
    <property type="match status" value="1"/>
</dbReference>
<dbReference type="InterPro" id="IPR051713">
    <property type="entry name" value="T-cell_Activation_Regulation"/>
</dbReference>
<evidence type="ECO:0000256" key="5">
    <source>
        <dbReference type="ARBA" id="ARBA00022989"/>
    </source>
</evidence>
<keyword evidence="7" id="KW-1015">Disulfide bond</keyword>
<dbReference type="InterPro" id="IPR036179">
    <property type="entry name" value="Ig-like_dom_sf"/>
</dbReference>
<sequence length="207" mass="23409">MGCQLRQDTPRPRCPHLRLAHLFVLLFGLFQMSSGIGQVSKSVKGMASLPCGYKFSPKELTELRVYWQKDDKAVLSYTSGKTEVWAPYKNRTVLDIPSNFSLMIGSLVLSDRGIYTCVIQRSEGGAYKKRHLDSVMLFIRAPEAPPDRNYLTEVTPTILTILCLASAIIIIIVYSMCFRRRNEARRREINGIYLGPVEASAEQTIFL</sequence>
<evidence type="ECO:0000256" key="6">
    <source>
        <dbReference type="ARBA" id="ARBA00023136"/>
    </source>
</evidence>
<dbReference type="AlphaFoldDB" id="A0A8C8ULU9"/>
<dbReference type="GeneTree" id="ENSGT00940000162632"/>
<feature type="chain" id="PRO_5034220604" evidence="12">
    <location>
        <begin position="36"/>
        <end position="207"/>
    </location>
</feature>
<dbReference type="SMART" id="SM00409">
    <property type="entry name" value="IG"/>
    <property type="match status" value="1"/>
</dbReference>
<evidence type="ECO:0000256" key="11">
    <source>
        <dbReference type="SAM" id="Phobius"/>
    </source>
</evidence>
<dbReference type="GO" id="GO:0042130">
    <property type="term" value="P:negative regulation of T cell proliferation"/>
    <property type="evidence" value="ECO:0007669"/>
    <property type="project" value="TreeGrafter"/>
</dbReference>
<dbReference type="Gene3D" id="2.60.40.10">
    <property type="entry name" value="Immunoglobulins"/>
    <property type="match status" value="1"/>
</dbReference>
<dbReference type="PANTHER" id="PTHR25466">
    <property type="entry name" value="T-LYMPHOCYTE ACTIVATION ANTIGEN"/>
    <property type="match status" value="1"/>
</dbReference>
<dbReference type="GO" id="GO:0007166">
    <property type="term" value="P:cell surface receptor signaling pathway"/>
    <property type="evidence" value="ECO:0007669"/>
    <property type="project" value="TreeGrafter"/>
</dbReference>
<feature type="domain" description="Ig-like" evidence="13">
    <location>
        <begin position="15"/>
        <end position="133"/>
    </location>
</feature>
<feature type="transmembrane region" description="Helical" evidence="11">
    <location>
        <begin position="158"/>
        <end position="177"/>
    </location>
</feature>
<dbReference type="PANTHER" id="PTHR25466:SF4">
    <property type="entry name" value="T-LYMPHOCYTE ACTIVATION ANTIGEN CD80"/>
    <property type="match status" value="1"/>
</dbReference>
<evidence type="ECO:0000256" key="2">
    <source>
        <dbReference type="ARBA" id="ARBA00022475"/>
    </source>
</evidence>
<dbReference type="GO" id="GO:0006955">
    <property type="term" value="P:immune response"/>
    <property type="evidence" value="ECO:0007669"/>
    <property type="project" value="TreeGrafter"/>
</dbReference>
<evidence type="ECO:0000256" key="12">
    <source>
        <dbReference type="SAM" id="SignalP"/>
    </source>
</evidence>
<dbReference type="GO" id="GO:0009897">
    <property type="term" value="C:external side of plasma membrane"/>
    <property type="evidence" value="ECO:0007669"/>
    <property type="project" value="TreeGrafter"/>
</dbReference>
<dbReference type="GO" id="GO:0042102">
    <property type="term" value="P:positive regulation of T cell proliferation"/>
    <property type="evidence" value="ECO:0007669"/>
    <property type="project" value="TreeGrafter"/>
</dbReference>
<dbReference type="InterPro" id="IPR013783">
    <property type="entry name" value="Ig-like_fold"/>
</dbReference>
<reference evidence="14" key="2">
    <citation type="submission" date="2025-08" db="UniProtKB">
        <authorList>
            <consortium name="Ensembl"/>
        </authorList>
    </citation>
    <scope>IDENTIFICATION</scope>
</reference>
<keyword evidence="15" id="KW-1185">Reference proteome</keyword>
<reference evidence="14 15" key="1">
    <citation type="submission" date="2018-10" db="EMBL/GenBank/DDBJ databases">
        <title>Improved assembly of the deer mouse Peromyscus maniculatus genome.</title>
        <authorList>
            <person name="Lassance J.-M."/>
            <person name="Hoekstra H.E."/>
        </authorList>
    </citation>
    <scope>NUCLEOTIDE SEQUENCE [LARGE SCALE GENOMIC DNA]</scope>
</reference>
<evidence type="ECO:0000256" key="10">
    <source>
        <dbReference type="ARBA" id="ARBA00023319"/>
    </source>
</evidence>
<dbReference type="Pfam" id="PF07686">
    <property type="entry name" value="V-set"/>
    <property type="match status" value="1"/>
</dbReference>
<comment type="subcellular location">
    <subcellularLocation>
        <location evidence="1">Cell membrane</location>
        <topology evidence="1">Single-pass type I membrane protein</topology>
    </subcellularLocation>
</comment>
<keyword evidence="4 12" id="KW-0732">Signal</keyword>
<evidence type="ECO:0000313" key="14">
    <source>
        <dbReference type="Ensembl" id="ENSPEMP00000031262.1"/>
    </source>
</evidence>
<keyword evidence="6 11" id="KW-0472">Membrane</keyword>
<evidence type="ECO:0000313" key="15">
    <source>
        <dbReference type="Proteomes" id="UP000694547"/>
    </source>
</evidence>
<evidence type="ECO:0000259" key="13">
    <source>
        <dbReference type="PROSITE" id="PS50835"/>
    </source>
</evidence>
<keyword evidence="8" id="KW-0675">Receptor</keyword>
<dbReference type="GO" id="GO:0071222">
    <property type="term" value="P:cellular response to lipopolysaccharide"/>
    <property type="evidence" value="ECO:0007669"/>
    <property type="project" value="TreeGrafter"/>
</dbReference>
<dbReference type="SUPFAM" id="SSF48726">
    <property type="entry name" value="Immunoglobulin"/>
    <property type="match status" value="1"/>
</dbReference>
<evidence type="ECO:0000256" key="3">
    <source>
        <dbReference type="ARBA" id="ARBA00022692"/>
    </source>
</evidence>
<keyword evidence="9" id="KW-0325">Glycoprotein</keyword>
<evidence type="ECO:0000256" key="8">
    <source>
        <dbReference type="ARBA" id="ARBA00023170"/>
    </source>
</evidence>
<name>A0A8C8ULU9_PERMB</name>
<protein>
    <submittedName>
        <fullName evidence="14">CD80 antigen</fullName>
    </submittedName>
</protein>
<dbReference type="InterPro" id="IPR013106">
    <property type="entry name" value="Ig_V-set"/>
</dbReference>
<dbReference type="GO" id="GO:0031295">
    <property type="term" value="P:T cell costimulation"/>
    <property type="evidence" value="ECO:0007669"/>
    <property type="project" value="TreeGrafter"/>
</dbReference>
<dbReference type="InterPro" id="IPR003599">
    <property type="entry name" value="Ig_sub"/>
</dbReference>
<dbReference type="Ensembl" id="ENSPEMT00000036032.1">
    <property type="protein sequence ID" value="ENSPEMP00000031262.1"/>
    <property type="gene ID" value="ENSPEMG00000008187.2"/>
</dbReference>
<keyword evidence="3 11" id="KW-0812">Transmembrane</keyword>
<feature type="signal peptide" evidence="12">
    <location>
        <begin position="1"/>
        <end position="35"/>
    </location>
</feature>
<evidence type="ECO:0000256" key="7">
    <source>
        <dbReference type="ARBA" id="ARBA00023157"/>
    </source>
</evidence>
<organism evidence="14 15">
    <name type="scientific">Peromyscus maniculatus bairdii</name>
    <name type="common">Prairie deer mouse</name>
    <dbReference type="NCBI Taxonomy" id="230844"/>
    <lineage>
        <taxon>Eukaryota</taxon>
        <taxon>Metazoa</taxon>
        <taxon>Chordata</taxon>
        <taxon>Craniata</taxon>
        <taxon>Vertebrata</taxon>
        <taxon>Euteleostomi</taxon>
        <taxon>Mammalia</taxon>
        <taxon>Eutheria</taxon>
        <taxon>Euarchontoglires</taxon>
        <taxon>Glires</taxon>
        <taxon>Rodentia</taxon>
        <taxon>Myomorpha</taxon>
        <taxon>Muroidea</taxon>
        <taxon>Cricetidae</taxon>
        <taxon>Neotominae</taxon>
        <taxon>Peromyscus</taxon>
    </lineage>
</organism>
<evidence type="ECO:0000256" key="1">
    <source>
        <dbReference type="ARBA" id="ARBA00004251"/>
    </source>
</evidence>
<dbReference type="InterPro" id="IPR007110">
    <property type="entry name" value="Ig-like_dom"/>
</dbReference>
<keyword evidence="2" id="KW-1003">Cell membrane</keyword>
<keyword evidence="10" id="KW-0393">Immunoglobulin domain</keyword>
<reference evidence="14" key="3">
    <citation type="submission" date="2025-09" db="UniProtKB">
        <authorList>
            <consortium name="Ensembl"/>
        </authorList>
    </citation>
    <scope>IDENTIFICATION</scope>
</reference>
<evidence type="ECO:0000256" key="4">
    <source>
        <dbReference type="ARBA" id="ARBA00022729"/>
    </source>
</evidence>
<accession>A0A8C8ULU9</accession>
<proteinExistence type="predicted"/>